<sequence length="68" mass="7598">MNELKLKISEILGRTALDNDMQIPDEVKMLARATNFLATQLMVVCEGTGEENKKYLSDVLKNAVEILS</sequence>
<comment type="caution">
    <text evidence="1">The sequence shown here is derived from an EMBL/GenBank/DDBJ whole genome shotgun (WGS) entry which is preliminary data.</text>
</comment>
<dbReference type="AlphaFoldDB" id="A0ABD5G0U4"/>
<reference evidence="1 2" key="2">
    <citation type="submission" date="2023-08" db="EMBL/GenBank/DDBJ databases">
        <authorList>
            <person name="Du M."/>
            <person name="Liu C."/>
            <person name="Liu S.-J."/>
        </authorList>
    </citation>
    <scope>NUCLEOTIDE SEQUENCE [LARGE SCALE GENOMIC DNA]</scope>
    <source>
        <strain evidence="1 2">GS077</strain>
    </source>
</reference>
<evidence type="ECO:0000313" key="1">
    <source>
        <dbReference type="EMBL" id="MDT6978114.1"/>
    </source>
</evidence>
<dbReference type="Proteomes" id="UP001258434">
    <property type="component" value="Unassembled WGS sequence"/>
</dbReference>
<protein>
    <recommendedName>
        <fullName evidence="3">Transcriptional regulator</fullName>
    </recommendedName>
</protein>
<evidence type="ECO:0000313" key="2">
    <source>
        <dbReference type="Proteomes" id="UP001258434"/>
    </source>
</evidence>
<name>A0ABD5G0U4_BACFG</name>
<reference evidence="2" key="1">
    <citation type="submission" date="2023-07" db="EMBL/GenBank/DDBJ databases">
        <title>A gut symbiont ubiquitin homologue binds and inactivates peptidyl-prolyl isomerase to mediate the interbacterial arms race in the human gut.</title>
        <authorList>
            <person name="Jiang K."/>
            <person name="Li W."/>
            <person name="Tong M."/>
            <person name="Xu J."/>
            <person name="Chen Z."/>
            <person name="Yang Y."/>
            <person name="Zang Y."/>
            <person name="Jiao X."/>
            <person name="Liu C."/>
            <person name="Lim B."/>
            <person name="Jiang X."/>
            <person name="Wang J."/>
            <person name="Wu D."/>
            <person name="Wang M."/>
            <person name="Liu S.-J."/>
            <person name="Shao F."/>
            <person name="Gao X."/>
        </authorList>
    </citation>
    <scope>NUCLEOTIDE SEQUENCE [LARGE SCALE GENOMIC DNA]</scope>
    <source>
        <strain evidence="2">GS077</strain>
    </source>
</reference>
<accession>A0ABD5G0U4</accession>
<proteinExistence type="predicted"/>
<gene>
    <name evidence="1" type="ORF">BFGS077_003426</name>
</gene>
<evidence type="ECO:0008006" key="3">
    <source>
        <dbReference type="Google" id="ProtNLM"/>
    </source>
</evidence>
<dbReference type="RefSeq" id="WP_009292898.1">
    <property type="nucleotide sequence ID" value="NZ_GL945046.1"/>
</dbReference>
<dbReference type="EMBL" id="JAVFHL010000002">
    <property type="protein sequence ID" value="MDT6978114.1"/>
    <property type="molecule type" value="Genomic_DNA"/>
</dbReference>
<organism evidence="1 2">
    <name type="scientific">Bacteroides fragilis</name>
    <dbReference type="NCBI Taxonomy" id="817"/>
    <lineage>
        <taxon>Bacteria</taxon>
        <taxon>Pseudomonadati</taxon>
        <taxon>Bacteroidota</taxon>
        <taxon>Bacteroidia</taxon>
        <taxon>Bacteroidales</taxon>
        <taxon>Bacteroidaceae</taxon>
        <taxon>Bacteroides</taxon>
    </lineage>
</organism>